<gene>
    <name evidence="1" type="ORF">EDD18DRAFT_1362266</name>
</gene>
<dbReference type="SUPFAM" id="SSF81383">
    <property type="entry name" value="F-box domain"/>
    <property type="match status" value="1"/>
</dbReference>
<comment type="caution">
    <text evidence="1">The sequence shown here is derived from an EMBL/GenBank/DDBJ whole genome shotgun (WGS) entry which is preliminary data.</text>
</comment>
<dbReference type="Proteomes" id="UP001175228">
    <property type="component" value="Unassembled WGS sequence"/>
</dbReference>
<name>A0AA39PEY5_9AGAR</name>
<organism evidence="1 2">
    <name type="scientific">Armillaria luteobubalina</name>
    <dbReference type="NCBI Taxonomy" id="153913"/>
    <lineage>
        <taxon>Eukaryota</taxon>
        <taxon>Fungi</taxon>
        <taxon>Dikarya</taxon>
        <taxon>Basidiomycota</taxon>
        <taxon>Agaricomycotina</taxon>
        <taxon>Agaricomycetes</taxon>
        <taxon>Agaricomycetidae</taxon>
        <taxon>Agaricales</taxon>
        <taxon>Marasmiineae</taxon>
        <taxon>Physalacriaceae</taxon>
        <taxon>Armillaria</taxon>
    </lineage>
</organism>
<dbReference type="EMBL" id="JAUEPU010000062">
    <property type="protein sequence ID" value="KAK0483003.1"/>
    <property type="molecule type" value="Genomic_DNA"/>
</dbReference>
<accession>A0AA39PEY5</accession>
<reference evidence="1" key="1">
    <citation type="submission" date="2023-06" db="EMBL/GenBank/DDBJ databases">
        <authorList>
            <consortium name="Lawrence Berkeley National Laboratory"/>
            <person name="Ahrendt S."/>
            <person name="Sahu N."/>
            <person name="Indic B."/>
            <person name="Wong-Bajracharya J."/>
            <person name="Merenyi Z."/>
            <person name="Ke H.-M."/>
            <person name="Monk M."/>
            <person name="Kocsube S."/>
            <person name="Drula E."/>
            <person name="Lipzen A."/>
            <person name="Balint B."/>
            <person name="Henrissat B."/>
            <person name="Andreopoulos B."/>
            <person name="Martin F.M."/>
            <person name="Harder C.B."/>
            <person name="Rigling D."/>
            <person name="Ford K.L."/>
            <person name="Foster G.D."/>
            <person name="Pangilinan J."/>
            <person name="Papanicolaou A."/>
            <person name="Barry K."/>
            <person name="LaButti K."/>
            <person name="Viragh M."/>
            <person name="Koriabine M."/>
            <person name="Yan M."/>
            <person name="Riley R."/>
            <person name="Champramary S."/>
            <person name="Plett K.L."/>
            <person name="Tsai I.J."/>
            <person name="Slot J."/>
            <person name="Sipos G."/>
            <person name="Plett J."/>
            <person name="Nagy L.G."/>
            <person name="Grigoriev I.V."/>
        </authorList>
    </citation>
    <scope>NUCLEOTIDE SEQUENCE</scope>
    <source>
        <strain evidence="1">HWK02</strain>
    </source>
</reference>
<sequence>MTRGLCSSSFPLEIIHLIVEQLGTQKDLAALSYCSLVCRSWTEVSRKQLFYSLILDIGPPAVRGGIFSSSKRVEFLRNSPHLSRNIRHLSIVTSTSSPPSSQASLICDVLPLLPRLNHLSFDLNSDLWIFPPASNAIVPILRQGTINTLDITNVHFFYYEDLYSLLYATKIKSLKLDSISFAVDHVLRNRESVPSKMRRSEDLARTVTLHNLNISVDVTTSVSLLKTFLREDSPLDVSRLLSLSVLSPYRPKGKCSTHRLVDCVLPELLDVKHPTLRELEIEGALKGESLIIRIIKYRSPLRNRYAF</sequence>
<dbReference type="AlphaFoldDB" id="A0AA39PEY5"/>
<protein>
    <recommendedName>
        <fullName evidence="3">F-box domain-containing protein</fullName>
    </recommendedName>
</protein>
<evidence type="ECO:0008006" key="3">
    <source>
        <dbReference type="Google" id="ProtNLM"/>
    </source>
</evidence>
<proteinExistence type="predicted"/>
<evidence type="ECO:0000313" key="1">
    <source>
        <dbReference type="EMBL" id="KAK0483003.1"/>
    </source>
</evidence>
<dbReference type="InterPro" id="IPR036047">
    <property type="entry name" value="F-box-like_dom_sf"/>
</dbReference>
<keyword evidence="2" id="KW-1185">Reference proteome</keyword>
<evidence type="ECO:0000313" key="2">
    <source>
        <dbReference type="Proteomes" id="UP001175228"/>
    </source>
</evidence>